<reference evidence="2" key="1">
    <citation type="submission" date="2022-10" db="EMBL/GenBank/DDBJ databases">
        <title>Puccinia triticina Genome sequencing and assembly.</title>
        <authorList>
            <person name="Li C."/>
        </authorList>
    </citation>
    <scope>NUCLEOTIDE SEQUENCE</scope>
    <source>
        <strain evidence="2">Pt15</strain>
    </source>
</reference>
<feature type="compositionally biased region" description="Basic and acidic residues" evidence="1">
    <location>
        <begin position="619"/>
        <end position="637"/>
    </location>
</feature>
<feature type="compositionally biased region" description="Basic and acidic residues" evidence="1">
    <location>
        <begin position="665"/>
        <end position="689"/>
    </location>
</feature>
<dbReference type="RefSeq" id="XP_053024631.1">
    <property type="nucleotide sequence ID" value="XM_053160680.1"/>
</dbReference>
<feature type="compositionally biased region" description="Polar residues" evidence="1">
    <location>
        <begin position="690"/>
        <end position="699"/>
    </location>
</feature>
<dbReference type="PANTHER" id="PTHR12162">
    <property type="entry name" value="NIBRIN-RELATED"/>
    <property type="match status" value="1"/>
</dbReference>
<evidence type="ECO:0000313" key="3">
    <source>
        <dbReference type="Proteomes" id="UP001164743"/>
    </source>
</evidence>
<organism evidence="2 3">
    <name type="scientific">Puccinia triticina</name>
    <dbReference type="NCBI Taxonomy" id="208348"/>
    <lineage>
        <taxon>Eukaryota</taxon>
        <taxon>Fungi</taxon>
        <taxon>Dikarya</taxon>
        <taxon>Basidiomycota</taxon>
        <taxon>Pucciniomycotina</taxon>
        <taxon>Pucciniomycetes</taxon>
        <taxon>Pucciniales</taxon>
        <taxon>Pucciniaceae</taxon>
        <taxon>Puccinia</taxon>
    </lineage>
</organism>
<gene>
    <name evidence="2" type="ORF">PtA15_10A499</name>
</gene>
<feature type="compositionally biased region" description="Basic and acidic residues" evidence="1">
    <location>
        <begin position="862"/>
        <end position="873"/>
    </location>
</feature>
<feature type="region of interest" description="Disordered" evidence="1">
    <location>
        <begin position="501"/>
        <end position="543"/>
    </location>
</feature>
<dbReference type="GeneID" id="77801575"/>
<evidence type="ECO:0008006" key="4">
    <source>
        <dbReference type="Google" id="ProtNLM"/>
    </source>
</evidence>
<sequence length="1014" mass="114354">MWIVEAPFREIDDPSKAHTQEYPQQRWLRPSRVYSLGRDSRNDLSLDFDSLSRLRAIALDAGPYSLSDFPDPTELPNLYPLTLTNHSPKDLKLHRGKNSEIIIKPGSSHSIESGDQVPTKNRSDPSFSWIRFHWRPVNICMSPSKRKMIPENYRNTGFFFSESRFPTKEHTHFLPTPLRPTNPVGYALVLGIQLISESWLNDFLHATHVKPPATQQVQPTIFKKADETEDTYQQRFQLVKSIHEAKSQGFSDFEKDFQAAWKKLVPQLNFTGAIRFKNWSEDPIKLDPNPARKTLFSKISMILLANQVDKESQDIEEIVRAGLGSVVTHSSPFDKSSTFPQQLQKLWPPQIQSGHRVVIKTKDYASVYDFGGQVVKEMDDLLQAIYDVDTSQLVEGSEYFELPVDHNHTDDPALAVNAPLLSAPSSRSAGFAVGDSSAFTEPDSPPRALFRRTVSRTDGERMKELLPHSEVADEIEVLQRLARNDNFGDDTMEAIQVEPPVQSTTQVTSTGPDENVCRLGPNPEPQLSSPCSSPPPLKRKARAPGGFSFAKYMNFLGQETVETPQNLDRVMSEDVPNNPPAKRQKLGHCPDDEPSKITGSTSRLDEVDIHSIEGPASKMLRETATQRDNGLKRKADAHLSSGEEDMSSGNNGRNNKPQKKARIQTRRELERSRSDLSAGGEHDHKRETGAHSNTKSPKTSRSHKVDQDEYEGADMGDRYLSVKTTGKRLTEEEVRTNLEFNQLRISKPQIILKTRPIPTRPIGWDEEDQSENELRQMDDWNRKGTKPDSSKSFFKVKYVNLVKKLPVSRYDSEDRSGGDEHLNFKKFKPKNGQTLPQLHTPSQPYARRCMKMETVRLQPSSIDDREHARKSREVSSTQVPTEIHDDDDEMEFESRPKSTAKGKAQSDRAKSVRSGAGSQTTLKLGAKAKDRSTQDERPQRPSRSGKSSAPDPPSESEENSSPRKPPPPTRTLTRPSRTQNQSQRNKRVVSVDTGSDSDGDELAFKGFTRTRSRN</sequence>
<evidence type="ECO:0000313" key="2">
    <source>
        <dbReference type="EMBL" id="WAQ89076.1"/>
    </source>
</evidence>
<feature type="region of interest" description="Disordered" evidence="1">
    <location>
        <begin position="810"/>
        <end position="844"/>
    </location>
</feature>
<evidence type="ECO:0000256" key="1">
    <source>
        <dbReference type="SAM" id="MobiDB-lite"/>
    </source>
</evidence>
<dbReference type="InterPro" id="IPR040227">
    <property type="entry name" value="Nibrin-rel"/>
</dbReference>
<feature type="compositionally biased region" description="Basic and acidic residues" evidence="1">
    <location>
        <begin position="810"/>
        <end position="823"/>
    </location>
</feature>
<dbReference type="EMBL" id="CP110430">
    <property type="protein sequence ID" value="WAQ89076.1"/>
    <property type="molecule type" value="Genomic_DNA"/>
</dbReference>
<proteinExistence type="predicted"/>
<feature type="region of interest" description="Disordered" evidence="1">
    <location>
        <begin position="570"/>
        <end position="718"/>
    </location>
</feature>
<feature type="compositionally biased region" description="Polar residues" evidence="1">
    <location>
        <begin position="831"/>
        <end position="843"/>
    </location>
</feature>
<feature type="region of interest" description="Disordered" evidence="1">
    <location>
        <begin position="856"/>
        <end position="1014"/>
    </location>
</feature>
<dbReference type="PANTHER" id="PTHR12162:SF0">
    <property type="entry name" value="NIBRIN"/>
    <property type="match status" value="1"/>
</dbReference>
<name>A0ABY7CUV9_9BASI</name>
<keyword evidence="3" id="KW-1185">Reference proteome</keyword>
<protein>
    <recommendedName>
        <fullName evidence="4">Nibrin second BRCT domain-containing protein</fullName>
    </recommendedName>
</protein>
<feature type="compositionally biased region" description="Polar residues" evidence="1">
    <location>
        <begin position="501"/>
        <end position="512"/>
    </location>
</feature>
<dbReference type="Proteomes" id="UP001164743">
    <property type="component" value="Chromosome 10A"/>
</dbReference>
<accession>A0ABY7CUV9</accession>
<feature type="compositionally biased region" description="Basic and acidic residues" evidence="1">
    <location>
        <begin position="927"/>
        <end position="939"/>
    </location>
</feature>